<dbReference type="CDD" id="cd17253">
    <property type="entry name" value="RMtype1_S_Eco933I-TRD2-CR2_like"/>
    <property type="match status" value="1"/>
</dbReference>
<comment type="subunit">
    <text evidence="4">The methyltransferase is composed of M and S polypeptides.</text>
</comment>
<comment type="caution">
    <text evidence="6">The sequence shown here is derived from an EMBL/GenBank/DDBJ whole genome shotgun (WGS) entry which is preliminary data.</text>
</comment>
<evidence type="ECO:0000256" key="3">
    <source>
        <dbReference type="ARBA" id="ARBA00023125"/>
    </source>
</evidence>
<dbReference type="InterPro" id="IPR000055">
    <property type="entry name" value="Restrct_endonuc_typeI_TRD"/>
</dbReference>
<dbReference type="Pfam" id="PF01420">
    <property type="entry name" value="Methylase_S"/>
    <property type="match status" value="1"/>
</dbReference>
<feature type="domain" description="Type I restriction modification DNA specificity" evidence="5">
    <location>
        <begin position="25"/>
        <end position="100"/>
    </location>
</feature>
<evidence type="ECO:0000259" key="5">
    <source>
        <dbReference type="Pfam" id="PF01420"/>
    </source>
</evidence>
<evidence type="ECO:0000313" key="6">
    <source>
        <dbReference type="EMBL" id="GAA4241093.1"/>
    </source>
</evidence>
<evidence type="ECO:0000256" key="4">
    <source>
        <dbReference type="ARBA" id="ARBA00038652"/>
    </source>
</evidence>
<dbReference type="Proteomes" id="UP001501710">
    <property type="component" value="Unassembled WGS sequence"/>
</dbReference>
<keyword evidence="2" id="KW-0680">Restriction system</keyword>
<dbReference type="PANTHER" id="PTHR43140:SF1">
    <property type="entry name" value="TYPE I RESTRICTION ENZYME ECOKI SPECIFICITY SUBUNIT"/>
    <property type="match status" value="1"/>
</dbReference>
<dbReference type="PANTHER" id="PTHR43140">
    <property type="entry name" value="TYPE-1 RESTRICTION ENZYME ECOKI SPECIFICITY PROTEIN"/>
    <property type="match status" value="1"/>
</dbReference>
<accession>A0ABP8CMH7</accession>
<comment type="similarity">
    <text evidence="1">Belongs to the type-I restriction system S methylase family.</text>
</comment>
<dbReference type="InterPro" id="IPR044946">
    <property type="entry name" value="Restrct_endonuc_typeI_TRD_sf"/>
</dbReference>
<evidence type="ECO:0000256" key="2">
    <source>
        <dbReference type="ARBA" id="ARBA00022747"/>
    </source>
</evidence>
<dbReference type="EMBL" id="BAABAS010000026">
    <property type="protein sequence ID" value="GAA4241093.1"/>
    <property type="molecule type" value="Genomic_DNA"/>
</dbReference>
<keyword evidence="7" id="KW-1185">Reference proteome</keyword>
<organism evidence="6 7">
    <name type="scientific">Actinomadura meridiana</name>
    <dbReference type="NCBI Taxonomy" id="559626"/>
    <lineage>
        <taxon>Bacteria</taxon>
        <taxon>Bacillati</taxon>
        <taxon>Actinomycetota</taxon>
        <taxon>Actinomycetes</taxon>
        <taxon>Streptosporangiales</taxon>
        <taxon>Thermomonosporaceae</taxon>
        <taxon>Actinomadura</taxon>
    </lineage>
</organism>
<evidence type="ECO:0000313" key="7">
    <source>
        <dbReference type="Proteomes" id="UP001501710"/>
    </source>
</evidence>
<gene>
    <name evidence="6" type="ORF">GCM10022254_68560</name>
</gene>
<reference evidence="7" key="1">
    <citation type="journal article" date="2019" name="Int. J. Syst. Evol. Microbiol.">
        <title>The Global Catalogue of Microorganisms (GCM) 10K type strain sequencing project: providing services to taxonomists for standard genome sequencing and annotation.</title>
        <authorList>
            <consortium name="The Broad Institute Genomics Platform"/>
            <consortium name="The Broad Institute Genome Sequencing Center for Infectious Disease"/>
            <person name="Wu L."/>
            <person name="Ma J."/>
        </authorList>
    </citation>
    <scope>NUCLEOTIDE SEQUENCE [LARGE SCALE GENOMIC DNA]</scope>
    <source>
        <strain evidence="7">JCM 17440</strain>
    </source>
</reference>
<dbReference type="SUPFAM" id="SSF116734">
    <property type="entry name" value="DNA methylase specificity domain"/>
    <property type="match status" value="2"/>
</dbReference>
<evidence type="ECO:0000256" key="1">
    <source>
        <dbReference type="ARBA" id="ARBA00010923"/>
    </source>
</evidence>
<name>A0ABP8CMH7_9ACTN</name>
<proteinExistence type="inferred from homology"/>
<protein>
    <recommendedName>
        <fullName evidence="5">Type I restriction modification DNA specificity domain-containing protein</fullName>
    </recommendedName>
</protein>
<keyword evidence="3" id="KW-0238">DNA-binding</keyword>
<dbReference type="InterPro" id="IPR051212">
    <property type="entry name" value="Type-I_RE_S_subunit"/>
</dbReference>
<sequence length="345" mass="38333">MTEGGDLDKLGRGALWRNELEGCLHQNHVFALRPLPGKVEPRYLALTTQSLYARHYFESTGTKTTNLASTNKSKILDFPIPLPPLEEQRRIADFLDAETARIDRIVQLREDASSLLKQRERALLDSEVESLALRFGVLPLRRFICGIEQGTSPQCDNAPAGLGEWGVLKVSAVKGGRFFGEQNKRLPEEMDPESQYEVHDGDFLITRANTPALVGAAAVAERPRRRLILCDKIFRVRVSENVLKKYLVLVAQGTRIRDLCAEGSHGTSQSMANLKTDEIKRWPIPVAPLKEQEALVERCESVLQISSELIASIGAQVGLSEERRRAVVTAAVTGELDVTTARRVT</sequence>
<dbReference type="Gene3D" id="3.90.220.20">
    <property type="entry name" value="DNA methylase specificity domains"/>
    <property type="match status" value="2"/>
</dbReference>